<evidence type="ECO:0000313" key="4">
    <source>
        <dbReference type="Proteomes" id="UP000789342"/>
    </source>
</evidence>
<dbReference type="EMBL" id="CAJVPV010000803">
    <property type="protein sequence ID" value="CAG8474419.1"/>
    <property type="molecule type" value="Genomic_DNA"/>
</dbReference>
<organism evidence="3 4">
    <name type="scientific">Acaulospora morrowiae</name>
    <dbReference type="NCBI Taxonomy" id="94023"/>
    <lineage>
        <taxon>Eukaryota</taxon>
        <taxon>Fungi</taxon>
        <taxon>Fungi incertae sedis</taxon>
        <taxon>Mucoromycota</taxon>
        <taxon>Glomeromycotina</taxon>
        <taxon>Glomeromycetes</taxon>
        <taxon>Diversisporales</taxon>
        <taxon>Acaulosporaceae</taxon>
        <taxon>Acaulospora</taxon>
    </lineage>
</organism>
<keyword evidence="1" id="KW-0539">Nucleus</keyword>
<gene>
    <name evidence="3" type="ORF">AMORRO_LOCUS2006</name>
</gene>
<proteinExistence type="predicted"/>
<dbReference type="Gene3D" id="1.10.30.10">
    <property type="entry name" value="High mobility group box domain"/>
    <property type="match status" value="1"/>
</dbReference>
<dbReference type="PROSITE" id="PS50118">
    <property type="entry name" value="HMG_BOX_2"/>
    <property type="match status" value="1"/>
</dbReference>
<dbReference type="Proteomes" id="UP000789342">
    <property type="component" value="Unassembled WGS sequence"/>
</dbReference>
<evidence type="ECO:0000313" key="3">
    <source>
        <dbReference type="EMBL" id="CAG8474419.1"/>
    </source>
</evidence>
<dbReference type="Pfam" id="PF00505">
    <property type="entry name" value="HMG_box"/>
    <property type="match status" value="1"/>
</dbReference>
<dbReference type="OrthoDB" id="6247875at2759"/>
<reference evidence="3" key="1">
    <citation type="submission" date="2021-06" db="EMBL/GenBank/DDBJ databases">
        <authorList>
            <person name="Kallberg Y."/>
            <person name="Tangrot J."/>
            <person name="Rosling A."/>
        </authorList>
    </citation>
    <scope>NUCLEOTIDE SEQUENCE</scope>
    <source>
        <strain evidence="3">CL551</strain>
    </source>
</reference>
<feature type="DNA-binding region" description="HMG box" evidence="1">
    <location>
        <begin position="84"/>
        <end position="155"/>
    </location>
</feature>
<evidence type="ECO:0000256" key="1">
    <source>
        <dbReference type="PROSITE-ProRule" id="PRU00267"/>
    </source>
</evidence>
<accession>A0A9N8Z7I6</accession>
<dbReference type="AlphaFoldDB" id="A0A9N8Z7I6"/>
<sequence>MNQDNRLDDFSSTIYSSTEPIHYSRIPRSQPRKVLPGTQYVTDEFLDKILDSVLTSEERTEFESKTFLSLYDLIFPNVRNNRNTKRYKNSFLIFRKDYQARKIAELGPHRGSRINDISTGAGAAWKKFSPEEKYMYMQLSLCAKSLHNKLWPNHNSAKKYVNYGYGELKGQYLTTFLKTPSNQLPYNNGFTHGDIFNEQSSNQIFLNLTTTHPENTDRLRTQPIVNALASYDRSLIDTINKHVRI</sequence>
<dbReference type="GO" id="GO:0005634">
    <property type="term" value="C:nucleus"/>
    <property type="evidence" value="ECO:0007669"/>
    <property type="project" value="UniProtKB-UniRule"/>
</dbReference>
<keyword evidence="4" id="KW-1185">Reference proteome</keyword>
<feature type="domain" description="HMG box" evidence="2">
    <location>
        <begin position="84"/>
        <end position="155"/>
    </location>
</feature>
<comment type="caution">
    <text evidence="3">The sequence shown here is derived from an EMBL/GenBank/DDBJ whole genome shotgun (WGS) entry which is preliminary data.</text>
</comment>
<name>A0A9N8Z7I6_9GLOM</name>
<dbReference type="InterPro" id="IPR009071">
    <property type="entry name" value="HMG_box_dom"/>
</dbReference>
<dbReference type="SUPFAM" id="SSF47095">
    <property type="entry name" value="HMG-box"/>
    <property type="match status" value="1"/>
</dbReference>
<keyword evidence="1" id="KW-0238">DNA-binding</keyword>
<dbReference type="InterPro" id="IPR036910">
    <property type="entry name" value="HMG_box_dom_sf"/>
</dbReference>
<protein>
    <submittedName>
        <fullName evidence="3">2450_t:CDS:1</fullName>
    </submittedName>
</protein>
<evidence type="ECO:0000259" key="2">
    <source>
        <dbReference type="PROSITE" id="PS50118"/>
    </source>
</evidence>
<dbReference type="GO" id="GO:0003677">
    <property type="term" value="F:DNA binding"/>
    <property type="evidence" value="ECO:0007669"/>
    <property type="project" value="UniProtKB-UniRule"/>
</dbReference>